<dbReference type="AlphaFoldDB" id="F9FC66"/>
<evidence type="ECO:0000256" key="1">
    <source>
        <dbReference type="SAM" id="MobiDB-lite"/>
    </source>
</evidence>
<dbReference type="PaxDb" id="5507-FOXG_07846P0"/>
<evidence type="ECO:0000313" key="2">
    <source>
        <dbReference type="EMBL" id="EGU85510.1"/>
    </source>
</evidence>
<dbReference type="EMBL" id="AFQF01001265">
    <property type="protein sequence ID" value="EGU85510.1"/>
    <property type="molecule type" value="Genomic_DNA"/>
</dbReference>
<organism evidence="2">
    <name type="scientific">Fusarium oxysporum (strain Fo5176)</name>
    <name type="common">Fusarium vascular wilt</name>
    <dbReference type="NCBI Taxonomy" id="660025"/>
    <lineage>
        <taxon>Eukaryota</taxon>
        <taxon>Fungi</taxon>
        <taxon>Dikarya</taxon>
        <taxon>Ascomycota</taxon>
        <taxon>Pezizomycotina</taxon>
        <taxon>Sordariomycetes</taxon>
        <taxon>Hypocreomycetidae</taxon>
        <taxon>Hypocreales</taxon>
        <taxon>Nectriaceae</taxon>
        <taxon>Fusarium</taxon>
        <taxon>Fusarium oxysporum species complex</taxon>
    </lineage>
</organism>
<sequence length="336" mass="39239">MTKEQKEAAAEKRQSRRRARTTIWLMSQFDDINIILRLAGAAGYRHRTQKLFDVTWYQVTEDGNTQWRTEDPVALLNIENAWARDRLEHFNDYFHDNIYIAEDQYISGCIGATCFRVTNFLDQLILEAERARRREVHRFYVFLRRARILAQELLISMVTNPETIALILNSTHYRHRTSIFFGATWSTDDGHTYWASQNNSKLERSRNNRNTRKRDPPRLYCSNDTGREKEHRKRRIAKLYDEQQEARKEAPRITSEACKHVLDDLLALIDDIDPRKALRGVVGRNCGNPGDIAIVVDDDDFLLVPLFSFRGAFIMRGRCIAVEFQSAEDKPILISS</sequence>
<name>F9FC66_FUSOF</name>
<proteinExistence type="predicted"/>
<feature type="region of interest" description="Disordered" evidence="1">
    <location>
        <begin position="199"/>
        <end position="233"/>
    </location>
</feature>
<gene>
    <name evidence="2" type="ORF">FOXB_03994</name>
</gene>
<dbReference type="OrthoDB" id="5090216at2759"/>
<reference evidence="2" key="1">
    <citation type="journal article" date="2012" name="Mol. Plant Microbe Interact.">
        <title>A highly conserved effector in Fusarium oxysporum is required for full virulence on Arabidopsis.</title>
        <authorList>
            <person name="Thatcher L.F."/>
            <person name="Gardiner D.M."/>
            <person name="Kazan K."/>
            <person name="Manners J."/>
        </authorList>
    </citation>
    <scope>NUCLEOTIDE SEQUENCE [LARGE SCALE GENOMIC DNA]</scope>
    <source>
        <strain evidence="2">Fo5176</strain>
    </source>
</reference>
<protein>
    <submittedName>
        <fullName evidence="2">Uncharacterized protein</fullName>
    </submittedName>
</protein>
<accession>F9FC66</accession>
<comment type="caution">
    <text evidence="2">The sequence shown here is derived from an EMBL/GenBank/DDBJ whole genome shotgun (WGS) entry which is preliminary data.</text>
</comment>